<keyword evidence="2" id="KW-1185">Reference proteome</keyword>
<organism evidence="1 2">
    <name type="scientific">Symbiodinium microadriaticum</name>
    <name type="common">Dinoflagellate</name>
    <name type="synonym">Zooxanthella microadriatica</name>
    <dbReference type="NCBI Taxonomy" id="2951"/>
    <lineage>
        <taxon>Eukaryota</taxon>
        <taxon>Sar</taxon>
        <taxon>Alveolata</taxon>
        <taxon>Dinophyceae</taxon>
        <taxon>Suessiales</taxon>
        <taxon>Symbiodiniaceae</taxon>
        <taxon>Symbiodinium</taxon>
    </lineage>
</organism>
<feature type="non-terminal residue" evidence="1">
    <location>
        <position position="48"/>
    </location>
</feature>
<dbReference type="EMBL" id="LSRX01002581">
    <property type="protein sequence ID" value="OLP75326.1"/>
    <property type="molecule type" value="Genomic_DNA"/>
</dbReference>
<dbReference type="Proteomes" id="UP000186817">
    <property type="component" value="Unassembled WGS sequence"/>
</dbReference>
<gene>
    <name evidence="1" type="ORF">AK812_SmicGene44898</name>
</gene>
<reference evidence="1 2" key="1">
    <citation type="submission" date="2016-02" db="EMBL/GenBank/DDBJ databases">
        <title>Genome analysis of coral dinoflagellate symbionts highlights evolutionary adaptations to a symbiotic lifestyle.</title>
        <authorList>
            <person name="Aranda M."/>
            <person name="Li Y."/>
            <person name="Liew Y.J."/>
            <person name="Baumgarten S."/>
            <person name="Simakov O."/>
            <person name="Wilson M."/>
            <person name="Piel J."/>
            <person name="Ashoor H."/>
            <person name="Bougouffa S."/>
            <person name="Bajic V.B."/>
            <person name="Ryu T."/>
            <person name="Ravasi T."/>
            <person name="Bayer T."/>
            <person name="Micklem G."/>
            <person name="Kim H."/>
            <person name="Bhak J."/>
            <person name="Lajeunesse T.C."/>
            <person name="Voolstra C.R."/>
        </authorList>
    </citation>
    <scope>NUCLEOTIDE SEQUENCE [LARGE SCALE GENOMIC DNA]</scope>
    <source>
        <strain evidence="1 2">CCMP2467</strain>
    </source>
</reference>
<dbReference type="AlphaFoldDB" id="A0A1Q9BXD2"/>
<evidence type="ECO:0000313" key="2">
    <source>
        <dbReference type="Proteomes" id="UP000186817"/>
    </source>
</evidence>
<proteinExistence type="predicted"/>
<accession>A0A1Q9BXD2</accession>
<comment type="caution">
    <text evidence="1">The sequence shown here is derived from an EMBL/GenBank/DDBJ whole genome shotgun (WGS) entry which is preliminary data.</text>
</comment>
<protein>
    <submittedName>
        <fullName evidence="1">Uncharacterized protein</fullName>
    </submittedName>
</protein>
<name>A0A1Q9BXD2_SYMMI</name>
<evidence type="ECO:0000313" key="1">
    <source>
        <dbReference type="EMBL" id="OLP75326.1"/>
    </source>
</evidence>
<sequence>MLLQVVLPVPTAICGTRNEVAAATDWRDEKPRQSFPGCFWLRKTCLAL</sequence>